<keyword evidence="1" id="KW-1133">Transmembrane helix</keyword>
<keyword evidence="1" id="KW-0472">Membrane</keyword>
<feature type="chain" id="PRO_5008323190" description="Cellulose biosynthesis cyclic di-GMP-binding regulatory protein BcsB" evidence="2">
    <location>
        <begin position="32"/>
        <end position="650"/>
    </location>
</feature>
<dbReference type="Proteomes" id="UP000093898">
    <property type="component" value="Unassembled WGS sequence"/>
</dbReference>
<sequence>MNSVLIRLSRILISGLSVLALGLGGAAVVHAAPGGAPVGASSAVSLPLDSLGFGRSLAFYGLQADTTLTLPVPAGLVPTALNGFVDAPPNLLSGVVTVIQDDRTIARVPLPTADRVPISIPLAGVRIVDNSATIRLHVNLTPPQDNCIFDPANPLRLTDIGLAFTGAEAPPRTVGELLPPVLQQLTIFIPSVPTPVESDSAVKLTALIAAHYGRQQTRITLRTLDGSTVPPGPAAPFERQIVIREGKDIGVVLQSGPGFPSLLITGPSGAISNQIRLMTSKLWTLALSSKAVAGPLVPVAQLVPDLTTIRDLGQPGVNATALTNPRVVIPLDQTRIGRAVRGVRVHLQGSYTPLPSNLGGQVTVGVGGNNLVRWATDNTGTIDRWIDIPDRLLTRFTDLDVAIEATGNTGRCGEYQPITLTIDGATEVQSGLADPPVPLGFQSLPQALMPRVLVGMKGGNAFADTARAVEIVAGLQRLSARPLDLEVVPFPQALSAAQPALLIAADGWDQNDLTLPVSAGAQGPITVAASDGAGGPATLTLDPAQRFGSLQTLYHGGRVLLVATSNGDAAQLDSLLSWLGRDNRNWSALDGMALVAMPGHDPVLVKPDPTQPQAPSPGLPAWALWLGGGVVAAGAAALGLALVRRRKKAD</sequence>
<protein>
    <recommendedName>
        <fullName evidence="5">Cellulose biosynthesis cyclic di-GMP-binding regulatory protein BcsB</fullName>
    </recommendedName>
</protein>
<evidence type="ECO:0000256" key="1">
    <source>
        <dbReference type="SAM" id="Phobius"/>
    </source>
</evidence>
<proteinExistence type="predicted"/>
<dbReference type="AlphaFoldDB" id="A0A1A3GHM7"/>
<dbReference type="EMBL" id="LZLC01000265">
    <property type="protein sequence ID" value="OBJ35547.1"/>
    <property type="molecule type" value="Genomic_DNA"/>
</dbReference>
<evidence type="ECO:0008006" key="5">
    <source>
        <dbReference type="Google" id="ProtNLM"/>
    </source>
</evidence>
<accession>A0A1A3GHM7</accession>
<evidence type="ECO:0000313" key="3">
    <source>
        <dbReference type="EMBL" id="OBJ35547.1"/>
    </source>
</evidence>
<feature type="signal peptide" evidence="2">
    <location>
        <begin position="1"/>
        <end position="31"/>
    </location>
</feature>
<evidence type="ECO:0000256" key="2">
    <source>
        <dbReference type="SAM" id="SignalP"/>
    </source>
</evidence>
<keyword evidence="1" id="KW-0812">Transmembrane</keyword>
<organism evidence="3 4">
    <name type="scientific">Mycolicibacterium mucogenicum</name>
    <name type="common">Mycobacterium mucogenicum</name>
    <dbReference type="NCBI Taxonomy" id="56689"/>
    <lineage>
        <taxon>Bacteria</taxon>
        <taxon>Bacillati</taxon>
        <taxon>Actinomycetota</taxon>
        <taxon>Actinomycetes</taxon>
        <taxon>Mycobacteriales</taxon>
        <taxon>Mycobacteriaceae</taxon>
        <taxon>Mycolicibacterium</taxon>
    </lineage>
</organism>
<reference evidence="3 4" key="1">
    <citation type="submission" date="2016-06" db="EMBL/GenBank/DDBJ databases">
        <authorList>
            <person name="Kjaerup R.B."/>
            <person name="Dalgaard T.S."/>
            <person name="Juul-Madsen H.R."/>
        </authorList>
    </citation>
    <scope>NUCLEOTIDE SEQUENCE [LARGE SCALE GENOMIC DNA]</scope>
    <source>
        <strain evidence="3 4">1127319.6</strain>
    </source>
</reference>
<evidence type="ECO:0000313" key="4">
    <source>
        <dbReference type="Proteomes" id="UP000093898"/>
    </source>
</evidence>
<gene>
    <name evidence="3" type="ORF">A5630_09395</name>
</gene>
<keyword evidence="2" id="KW-0732">Signal</keyword>
<name>A0A1A3GHM7_MYCMU</name>
<feature type="transmembrane region" description="Helical" evidence="1">
    <location>
        <begin position="622"/>
        <end position="643"/>
    </location>
</feature>
<comment type="caution">
    <text evidence="3">The sequence shown here is derived from an EMBL/GenBank/DDBJ whole genome shotgun (WGS) entry which is preliminary data.</text>
</comment>